<dbReference type="OrthoDB" id="6884957at2759"/>
<sequence length="123" mass="13509">MPGNQFVNFFLLSIIELPSGWAGGVLADKLEYTSFKLSYWIMGMLCIIGLVVSAFLPETLNQNLPETIDDANKFGKGVKFWSVFPRPRSKSITSTLGSLRTSRRSTAGQGENALDPPIVVQPD</sequence>
<gene>
    <name evidence="3" type="ORF">Ocin01_11818</name>
</gene>
<feature type="transmembrane region" description="Helical" evidence="2">
    <location>
        <begin position="6"/>
        <end position="27"/>
    </location>
</feature>
<protein>
    <submittedName>
        <fullName evidence="3">Organic cation transporter 1</fullName>
    </submittedName>
</protein>
<evidence type="ECO:0000256" key="2">
    <source>
        <dbReference type="SAM" id="Phobius"/>
    </source>
</evidence>
<feature type="transmembrane region" description="Helical" evidence="2">
    <location>
        <begin position="39"/>
        <end position="56"/>
    </location>
</feature>
<accession>A0A1D2MPE7</accession>
<dbReference type="STRING" id="48709.A0A1D2MPE7"/>
<feature type="region of interest" description="Disordered" evidence="1">
    <location>
        <begin position="88"/>
        <end position="123"/>
    </location>
</feature>
<keyword evidence="4" id="KW-1185">Reference proteome</keyword>
<keyword evidence="2" id="KW-0812">Transmembrane</keyword>
<dbReference type="EMBL" id="LJIJ01000737">
    <property type="protein sequence ID" value="ODM94866.1"/>
    <property type="molecule type" value="Genomic_DNA"/>
</dbReference>
<feature type="compositionally biased region" description="Low complexity" evidence="1">
    <location>
        <begin position="93"/>
        <end position="106"/>
    </location>
</feature>
<evidence type="ECO:0000313" key="3">
    <source>
        <dbReference type="EMBL" id="ODM94866.1"/>
    </source>
</evidence>
<dbReference type="AlphaFoldDB" id="A0A1D2MPE7"/>
<dbReference type="Proteomes" id="UP000094527">
    <property type="component" value="Unassembled WGS sequence"/>
</dbReference>
<name>A0A1D2MPE7_ORCCI</name>
<comment type="caution">
    <text evidence="3">The sequence shown here is derived from an EMBL/GenBank/DDBJ whole genome shotgun (WGS) entry which is preliminary data.</text>
</comment>
<proteinExistence type="predicted"/>
<reference evidence="3 4" key="1">
    <citation type="journal article" date="2016" name="Genome Biol. Evol.">
        <title>Gene Family Evolution Reflects Adaptation to Soil Environmental Stressors in the Genome of the Collembolan Orchesella cincta.</title>
        <authorList>
            <person name="Faddeeva-Vakhrusheva A."/>
            <person name="Derks M.F."/>
            <person name="Anvar S.Y."/>
            <person name="Agamennone V."/>
            <person name="Suring W."/>
            <person name="Smit S."/>
            <person name="van Straalen N.M."/>
            <person name="Roelofs D."/>
        </authorList>
    </citation>
    <scope>NUCLEOTIDE SEQUENCE [LARGE SCALE GENOMIC DNA]</scope>
    <source>
        <tissue evidence="3">Mixed pool</tissue>
    </source>
</reference>
<evidence type="ECO:0000256" key="1">
    <source>
        <dbReference type="SAM" id="MobiDB-lite"/>
    </source>
</evidence>
<keyword evidence="2" id="KW-1133">Transmembrane helix</keyword>
<keyword evidence="2" id="KW-0472">Membrane</keyword>
<evidence type="ECO:0000313" key="4">
    <source>
        <dbReference type="Proteomes" id="UP000094527"/>
    </source>
</evidence>
<organism evidence="3 4">
    <name type="scientific">Orchesella cincta</name>
    <name type="common">Springtail</name>
    <name type="synonym">Podura cincta</name>
    <dbReference type="NCBI Taxonomy" id="48709"/>
    <lineage>
        <taxon>Eukaryota</taxon>
        <taxon>Metazoa</taxon>
        <taxon>Ecdysozoa</taxon>
        <taxon>Arthropoda</taxon>
        <taxon>Hexapoda</taxon>
        <taxon>Collembola</taxon>
        <taxon>Entomobryomorpha</taxon>
        <taxon>Entomobryoidea</taxon>
        <taxon>Orchesellidae</taxon>
        <taxon>Orchesellinae</taxon>
        <taxon>Orchesella</taxon>
    </lineage>
</organism>